<gene>
    <name evidence="3" type="ORF">PGH07_11460</name>
</gene>
<evidence type="ECO:0000256" key="1">
    <source>
        <dbReference type="ARBA" id="ARBA00023172"/>
    </source>
</evidence>
<evidence type="ECO:0000313" key="4">
    <source>
        <dbReference type="Proteomes" id="UP001169069"/>
    </source>
</evidence>
<dbReference type="Pfam" id="PF00589">
    <property type="entry name" value="Phage_integrase"/>
    <property type="match status" value="1"/>
</dbReference>
<comment type="caution">
    <text evidence="3">The sequence shown here is derived from an EMBL/GenBank/DDBJ whole genome shotgun (WGS) entry which is preliminary data.</text>
</comment>
<evidence type="ECO:0000259" key="2">
    <source>
        <dbReference type="PROSITE" id="PS51898"/>
    </source>
</evidence>
<dbReference type="Proteomes" id="UP001169069">
    <property type="component" value="Unassembled WGS sequence"/>
</dbReference>
<dbReference type="Gene3D" id="1.10.443.10">
    <property type="entry name" value="Intergrase catalytic core"/>
    <property type="match status" value="1"/>
</dbReference>
<protein>
    <submittedName>
        <fullName evidence="3">Tyrosine-type recombinase/integrase</fullName>
    </submittedName>
</protein>
<reference evidence="3" key="1">
    <citation type="submission" date="2023-01" db="EMBL/GenBank/DDBJ databases">
        <title>Sulfurovum sp. zt1-1 genome assembly.</title>
        <authorList>
            <person name="Wang J."/>
        </authorList>
    </citation>
    <scope>NUCLEOTIDE SEQUENCE</scope>
    <source>
        <strain evidence="3">Zt1-1</strain>
    </source>
</reference>
<dbReference type="EMBL" id="JAQIBD010000021">
    <property type="protein sequence ID" value="MDM5272780.1"/>
    <property type="molecule type" value="Genomic_DNA"/>
</dbReference>
<feature type="domain" description="Tyr recombinase" evidence="2">
    <location>
        <begin position="7"/>
        <end position="109"/>
    </location>
</feature>
<sequence>PKYTETDDILPFTMEEVITLIDNAAGFFKSYITVAFFTGMRSGELIALKWDDIDFNSNKIIVRRNISEGIEGTTKTGKARTIDMLDSVREALVKQYTKTGLSSEYVFSS</sequence>
<keyword evidence="1" id="KW-0233">DNA recombination</keyword>
<dbReference type="SUPFAM" id="SSF56349">
    <property type="entry name" value="DNA breaking-rejoining enzymes"/>
    <property type="match status" value="1"/>
</dbReference>
<evidence type="ECO:0000313" key="3">
    <source>
        <dbReference type="EMBL" id="MDM5272780.1"/>
    </source>
</evidence>
<proteinExistence type="predicted"/>
<dbReference type="RefSeq" id="WP_289414631.1">
    <property type="nucleotide sequence ID" value="NZ_JAQIBD010000021.1"/>
</dbReference>
<accession>A0ABT7R107</accession>
<keyword evidence="4" id="KW-1185">Reference proteome</keyword>
<feature type="non-terminal residue" evidence="3">
    <location>
        <position position="1"/>
    </location>
</feature>
<feature type="non-terminal residue" evidence="3">
    <location>
        <position position="109"/>
    </location>
</feature>
<dbReference type="InterPro" id="IPR013762">
    <property type="entry name" value="Integrase-like_cat_sf"/>
</dbReference>
<dbReference type="InterPro" id="IPR002104">
    <property type="entry name" value="Integrase_catalytic"/>
</dbReference>
<dbReference type="InterPro" id="IPR011010">
    <property type="entry name" value="DNA_brk_join_enz"/>
</dbReference>
<dbReference type="PROSITE" id="PS51898">
    <property type="entry name" value="TYR_RECOMBINASE"/>
    <property type="match status" value="1"/>
</dbReference>
<organism evidence="3 4">
    <name type="scientific">Sulfurovum zhangzhouensis</name>
    <dbReference type="NCBI Taxonomy" id="3019067"/>
    <lineage>
        <taxon>Bacteria</taxon>
        <taxon>Pseudomonadati</taxon>
        <taxon>Campylobacterota</taxon>
        <taxon>Epsilonproteobacteria</taxon>
        <taxon>Campylobacterales</taxon>
        <taxon>Sulfurovaceae</taxon>
        <taxon>Sulfurovum</taxon>
    </lineage>
</organism>
<name>A0ABT7R107_9BACT</name>